<evidence type="ECO:0000313" key="7">
    <source>
        <dbReference type="EMBL" id="UUX33787.1"/>
    </source>
</evidence>
<dbReference type="InterPro" id="IPR051798">
    <property type="entry name" value="Class-II_PLP-Dep_Aminotrans"/>
</dbReference>
<gene>
    <name evidence="7" type="ORF">NRE15_12985</name>
</gene>
<dbReference type="InterPro" id="IPR015424">
    <property type="entry name" value="PyrdxlP-dep_Trfase"/>
</dbReference>
<accession>A0ABY5P4W3</accession>
<dbReference type="EC" id="4.4.1.13" evidence="2"/>
<dbReference type="Pfam" id="PF00155">
    <property type="entry name" value="Aminotran_1_2"/>
    <property type="match status" value="1"/>
</dbReference>
<dbReference type="NCBIfam" id="TIGR04350">
    <property type="entry name" value="C_S_lyase_PatB"/>
    <property type="match status" value="1"/>
</dbReference>
<keyword evidence="7" id="KW-0808">Transferase</keyword>
<dbReference type="InterPro" id="IPR027619">
    <property type="entry name" value="C-S_lyase_PatB-like"/>
</dbReference>
<evidence type="ECO:0000256" key="2">
    <source>
        <dbReference type="ARBA" id="ARBA00012224"/>
    </source>
</evidence>
<organism evidence="7 8">
    <name type="scientific">Fundicoccus culcitae</name>
    <dbReference type="NCBI Taxonomy" id="2969821"/>
    <lineage>
        <taxon>Bacteria</taxon>
        <taxon>Bacillati</taxon>
        <taxon>Bacillota</taxon>
        <taxon>Bacilli</taxon>
        <taxon>Lactobacillales</taxon>
        <taxon>Aerococcaceae</taxon>
        <taxon>Fundicoccus</taxon>
    </lineage>
</organism>
<keyword evidence="7" id="KW-0032">Aminotransferase</keyword>
<dbReference type="Gene3D" id="3.40.640.10">
    <property type="entry name" value="Type I PLP-dependent aspartate aminotransferase-like (Major domain)"/>
    <property type="match status" value="1"/>
</dbReference>
<comment type="similarity">
    <text evidence="5">Belongs to the class-II pyridoxal-phosphate-dependent aminotransferase family. MalY/PatB cystathionine beta-lyase subfamily.</text>
</comment>
<keyword evidence="3" id="KW-0663">Pyridoxal phosphate</keyword>
<dbReference type="InterPro" id="IPR015421">
    <property type="entry name" value="PyrdxlP-dep_Trfase_major"/>
</dbReference>
<reference evidence="7 8" key="1">
    <citation type="submission" date="2022-08" db="EMBL/GenBank/DDBJ databases">
        <title>Aerococcaceae sp. nov isolated from spoiled eye mask.</title>
        <authorList>
            <person name="Zhou G."/>
            <person name="Xie X.-B."/>
            <person name="Shi Q.-S."/>
            <person name="Wang Y.-S."/>
            <person name="Wen X."/>
            <person name="Peng H."/>
            <person name="Yang X.-J."/>
            <person name="Tao H.-B."/>
            <person name="Huang X.-M."/>
        </authorList>
    </citation>
    <scope>NUCLEOTIDE SEQUENCE [LARGE SCALE GENOMIC DNA]</scope>
    <source>
        <strain evidence="8">DM20194951</strain>
    </source>
</reference>
<protein>
    <recommendedName>
        <fullName evidence="2">cysteine-S-conjugate beta-lyase</fullName>
        <ecNumber evidence="2">4.4.1.13</ecNumber>
    </recommendedName>
</protein>
<name>A0ABY5P4W3_9LACT</name>
<dbReference type="EMBL" id="CP102453">
    <property type="protein sequence ID" value="UUX33787.1"/>
    <property type="molecule type" value="Genomic_DNA"/>
</dbReference>
<evidence type="ECO:0000313" key="8">
    <source>
        <dbReference type="Proteomes" id="UP001315967"/>
    </source>
</evidence>
<evidence type="ECO:0000256" key="4">
    <source>
        <dbReference type="ARBA" id="ARBA00023239"/>
    </source>
</evidence>
<evidence type="ECO:0000256" key="1">
    <source>
        <dbReference type="ARBA" id="ARBA00001933"/>
    </source>
</evidence>
<feature type="domain" description="Aminotransferase class I/classII large" evidence="6">
    <location>
        <begin position="32"/>
        <end position="383"/>
    </location>
</feature>
<dbReference type="CDD" id="cd00609">
    <property type="entry name" value="AAT_like"/>
    <property type="match status" value="1"/>
</dbReference>
<evidence type="ECO:0000256" key="5">
    <source>
        <dbReference type="ARBA" id="ARBA00037974"/>
    </source>
</evidence>
<comment type="cofactor">
    <cofactor evidence="1">
        <name>pyridoxal 5'-phosphate</name>
        <dbReference type="ChEBI" id="CHEBI:597326"/>
    </cofactor>
</comment>
<dbReference type="GO" id="GO:0008483">
    <property type="term" value="F:transaminase activity"/>
    <property type="evidence" value="ECO:0007669"/>
    <property type="project" value="UniProtKB-KW"/>
</dbReference>
<keyword evidence="4" id="KW-0456">Lyase</keyword>
<dbReference type="PANTHER" id="PTHR43525:SF1">
    <property type="entry name" value="PROTEIN MALY"/>
    <property type="match status" value="1"/>
</dbReference>
<dbReference type="InterPro" id="IPR004839">
    <property type="entry name" value="Aminotransferase_I/II_large"/>
</dbReference>
<dbReference type="Gene3D" id="3.90.1150.10">
    <property type="entry name" value="Aspartate Aminotransferase, domain 1"/>
    <property type="match status" value="1"/>
</dbReference>
<dbReference type="InterPro" id="IPR015422">
    <property type="entry name" value="PyrdxlP-dep_Trfase_small"/>
</dbReference>
<evidence type="ECO:0000259" key="6">
    <source>
        <dbReference type="Pfam" id="PF00155"/>
    </source>
</evidence>
<evidence type="ECO:0000256" key="3">
    <source>
        <dbReference type="ARBA" id="ARBA00022898"/>
    </source>
</evidence>
<keyword evidence="8" id="KW-1185">Reference proteome</keyword>
<dbReference type="PANTHER" id="PTHR43525">
    <property type="entry name" value="PROTEIN MALY"/>
    <property type="match status" value="1"/>
</dbReference>
<dbReference type="SUPFAM" id="SSF53383">
    <property type="entry name" value="PLP-dependent transferases"/>
    <property type="match status" value="1"/>
</dbReference>
<dbReference type="RefSeq" id="WP_313793289.1">
    <property type="nucleotide sequence ID" value="NZ_CP102453.1"/>
</dbReference>
<dbReference type="Proteomes" id="UP001315967">
    <property type="component" value="Chromosome"/>
</dbReference>
<proteinExistence type="inferred from homology"/>
<sequence>MYDFDKFVDRKGTWSMKWDAPSLEETFGNTEVLPLWVADMDFPVAPAIKEALQKIVDHGIFGYTVTDEANEALAGWMERRHNWKFDPKVIVNTPGIVFALNVAVQTYSRPGDKVLIQSPVYYPFTNAIVNNGRKVVSNDMVKEGDNFVLDLTDFEVKAKDPNTSMFIMCSPHNPLSKVFTADELKKMLDIAFENDLTVVVDEIHGDLIMPGVEYTTVGNLGAEYANKVITCLAPSKSFNLAGIQWSGIVIPDEKLRHQFSRSLDQLGYGMYNPFSYAATVAAYNDSEDWLNEVIDYVYKNYLYLKETLESELDVHVLDLEATYLAFVDFSRYGLTQKELENKVINEAKVGLDSGTWFGENGAGFMRFNLACSRSTLEEAVSRVVKVFK</sequence>